<dbReference type="SUPFAM" id="SSF54001">
    <property type="entry name" value="Cysteine proteinases"/>
    <property type="match status" value="1"/>
</dbReference>
<dbReference type="Proteomes" id="UP000187609">
    <property type="component" value="Unassembled WGS sequence"/>
</dbReference>
<dbReference type="Gene3D" id="3.30.40.10">
    <property type="entry name" value="Zinc/RING finger domain, C3HC4 (zinc finger)"/>
    <property type="match status" value="1"/>
</dbReference>
<dbReference type="GO" id="GO:0000245">
    <property type="term" value="P:spliceosomal complex assembly"/>
    <property type="evidence" value="ECO:0007669"/>
    <property type="project" value="InterPro"/>
</dbReference>
<keyword evidence="3" id="KW-0479">Metal-binding</keyword>
<proteinExistence type="predicted"/>
<feature type="domain" description="UBP-type" evidence="12">
    <location>
        <begin position="128"/>
        <end position="225"/>
    </location>
</feature>
<dbReference type="STRING" id="49451.A0A1J6IWL8"/>
<evidence type="ECO:0000256" key="7">
    <source>
        <dbReference type="ARBA" id="ARBA00023187"/>
    </source>
</evidence>
<evidence type="ECO:0000313" key="14">
    <source>
        <dbReference type="Proteomes" id="UP000187609"/>
    </source>
</evidence>
<keyword evidence="14" id="KW-1185">Reference proteome</keyword>
<evidence type="ECO:0000256" key="5">
    <source>
        <dbReference type="ARBA" id="ARBA00022771"/>
    </source>
</evidence>
<dbReference type="PROSITE" id="PS50271">
    <property type="entry name" value="ZF_UBP"/>
    <property type="match status" value="1"/>
</dbReference>
<dbReference type="GO" id="GO:0008270">
    <property type="term" value="F:zinc ion binding"/>
    <property type="evidence" value="ECO:0007669"/>
    <property type="project" value="UniProtKB-KW"/>
</dbReference>
<keyword evidence="2" id="KW-0507">mRNA processing</keyword>
<dbReference type="EMBL" id="MJEQ01037187">
    <property type="protein sequence ID" value="OIT03187.1"/>
    <property type="molecule type" value="Genomic_DNA"/>
</dbReference>
<dbReference type="InterPro" id="IPR050185">
    <property type="entry name" value="Ub_carboxyl-term_hydrolase"/>
</dbReference>
<dbReference type="InterPro" id="IPR001394">
    <property type="entry name" value="Peptidase_C19_UCH"/>
</dbReference>
<evidence type="ECO:0000259" key="11">
    <source>
        <dbReference type="PROSITE" id="PS50235"/>
    </source>
</evidence>
<organism evidence="13 14">
    <name type="scientific">Nicotiana attenuata</name>
    <name type="common">Coyote tobacco</name>
    <dbReference type="NCBI Taxonomy" id="49451"/>
    <lineage>
        <taxon>Eukaryota</taxon>
        <taxon>Viridiplantae</taxon>
        <taxon>Streptophyta</taxon>
        <taxon>Embryophyta</taxon>
        <taxon>Tracheophyta</taxon>
        <taxon>Spermatophyta</taxon>
        <taxon>Magnoliopsida</taxon>
        <taxon>eudicotyledons</taxon>
        <taxon>Gunneridae</taxon>
        <taxon>Pentapetalae</taxon>
        <taxon>asterids</taxon>
        <taxon>lamiids</taxon>
        <taxon>Solanales</taxon>
        <taxon>Solanaceae</taxon>
        <taxon>Nicotianoideae</taxon>
        <taxon>Nicotianeae</taxon>
        <taxon>Nicotiana</taxon>
    </lineage>
</organism>
<feature type="region of interest" description="Disordered" evidence="10">
    <location>
        <begin position="348"/>
        <end position="370"/>
    </location>
</feature>
<dbReference type="PANTHER" id="PTHR21646:SF16">
    <property type="entry name" value="U4_U6.U5 TRI-SNRNP-ASSOCIATED PROTEIN 2"/>
    <property type="match status" value="1"/>
</dbReference>
<evidence type="ECO:0000256" key="3">
    <source>
        <dbReference type="ARBA" id="ARBA00022723"/>
    </source>
</evidence>
<evidence type="ECO:0000256" key="4">
    <source>
        <dbReference type="ARBA" id="ARBA00022728"/>
    </source>
</evidence>
<evidence type="ECO:0000313" key="13">
    <source>
        <dbReference type="EMBL" id="OIT03187.1"/>
    </source>
</evidence>
<dbReference type="AlphaFoldDB" id="A0A1J6IWL8"/>
<dbReference type="CDD" id="cd02669">
    <property type="entry name" value="Peptidase_C19M"/>
    <property type="match status" value="1"/>
</dbReference>
<keyword evidence="6" id="KW-0862">Zinc</keyword>
<dbReference type="GO" id="GO:0004843">
    <property type="term" value="F:cysteine-type deubiquitinase activity"/>
    <property type="evidence" value="ECO:0007669"/>
    <property type="project" value="InterPro"/>
</dbReference>
<gene>
    <name evidence="13" type="ORF">A4A49_02431</name>
</gene>
<name>A0A1J6IWL8_NICAT</name>
<evidence type="ECO:0000256" key="8">
    <source>
        <dbReference type="ARBA" id="ARBA00023242"/>
    </source>
</evidence>
<reference evidence="13" key="1">
    <citation type="submission" date="2016-11" db="EMBL/GenBank/DDBJ databases">
        <title>The genome of Nicotiana attenuata.</title>
        <authorList>
            <person name="Xu S."/>
            <person name="Brockmoeller T."/>
            <person name="Gaquerel E."/>
            <person name="Navarro A."/>
            <person name="Kuhl H."/>
            <person name="Gase K."/>
            <person name="Ling Z."/>
            <person name="Zhou W."/>
            <person name="Kreitzer C."/>
            <person name="Stanke M."/>
            <person name="Tang H."/>
            <person name="Lyons E."/>
            <person name="Pandey P."/>
            <person name="Pandey S.P."/>
            <person name="Timmermann B."/>
            <person name="Baldwin I.T."/>
        </authorList>
    </citation>
    <scope>NUCLEOTIDE SEQUENCE [LARGE SCALE GENOMIC DNA]</scope>
    <source>
        <strain evidence="13">UT</strain>
    </source>
</reference>
<keyword evidence="7" id="KW-0508">mRNA splicing</keyword>
<evidence type="ECO:0000259" key="12">
    <source>
        <dbReference type="PROSITE" id="PS50271"/>
    </source>
</evidence>
<dbReference type="PANTHER" id="PTHR21646">
    <property type="entry name" value="UBIQUITIN CARBOXYL-TERMINAL HYDROLASE"/>
    <property type="match status" value="1"/>
</dbReference>
<protein>
    <submittedName>
        <fullName evidence="13">Uncharacterized protein</fullName>
    </submittedName>
</protein>
<dbReference type="SUPFAM" id="SSF57850">
    <property type="entry name" value="RING/U-box"/>
    <property type="match status" value="1"/>
</dbReference>
<keyword evidence="5 9" id="KW-0863">Zinc-finger</keyword>
<dbReference type="Pfam" id="PF02148">
    <property type="entry name" value="zf-UBP"/>
    <property type="match status" value="1"/>
</dbReference>
<dbReference type="GO" id="GO:0016579">
    <property type="term" value="P:protein deubiquitination"/>
    <property type="evidence" value="ECO:0007669"/>
    <property type="project" value="InterPro"/>
</dbReference>
<accession>A0A1J6IWL8</accession>
<dbReference type="Gramene" id="OIT03187">
    <property type="protein sequence ID" value="OIT03187"/>
    <property type="gene ID" value="A4A49_02431"/>
</dbReference>
<keyword evidence="4" id="KW-0747">Spliceosome</keyword>
<dbReference type="SMART" id="SM00290">
    <property type="entry name" value="ZnF_UBP"/>
    <property type="match status" value="1"/>
</dbReference>
<evidence type="ECO:0000256" key="2">
    <source>
        <dbReference type="ARBA" id="ARBA00022664"/>
    </source>
</evidence>
<evidence type="ECO:0000256" key="9">
    <source>
        <dbReference type="PROSITE-ProRule" id="PRU00502"/>
    </source>
</evidence>
<keyword evidence="8" id="KW-0539">Nucleus</keyword>
<dbReference type="SMR" id="A0A1J6IWL8"/>
<dbReference type="InterPro" id="IPR013083">
    <property type="entry name" value="Znf_RING/FYVE/PHD"/>
</dbReference>
<dbReference type="InterPro" id="IPR038765">
    <property type="entry name" value="Papain-like_cys_pep_sf"/>
</dbReference>
<dbReference type="InterPro" id="IPR001607">
    <property type="entry name" value="Znf_UBP"/>
</dbReference>
<feature type="domain" description="USP" evidence="11">
    <location>
        <begin position="250"/>
        <end position="539"/>
    </location>
</feature>
<evidence type="ECO:0000256" key="1">
    <source>
        <dbReference type="ARBA" id="ARBA00004123"/>
    </source>
</evidence>
<sequence length="539" mass="62374">MCNWITSLLNIKVSKDFGSYLGFPMSGTPPKHKEYLPLVEKMRARLNVWNANWLNIAGLQFAAPPGSASTKLEVFQANFSAELFRPLSPAKSIHSFEYLLFAHNDQKERNRRLDVSQGKKNLTSEVRRDCPFLDTINRQVLDFDFEKSCSVTDRKFNLYACLICGKYYQGRGHESHAYTHSRKAGHHVYINVQSEKVYCLPDGYEVKDPSLDDICLLLNPRFTLEQVEQLDKKRQWSRALDGSNYLPGTVGLNIVDKTDFINVTIQSLMSVTPLRNFFLIPENYQQCESPLVHQFGELTRKIWHAGNFKGQVNPREFLQAVMDSSEKRFRVDGELEVVKEMHNRPIAERRKSGGNSQINGNGEDGGNEAGNFVSETSRVPFLMLELDLPPPPLFKDFMEKNIIPQVPLFNILKKIDGETVTEVVHPRIARMRFRIKKLPRYLIFHMRRFTKNNFFLEKNPTLVNFPVKNLELKDYIPLPAPRQNRKLRSKYDLIANIVHDGKPEEGSYRVFVQQKSEELWYKMQDLHVSETLPQMVCII</sequence>
<comment type="subcellular location">
    <subcellularLocation>
        <location evidence="1">Nucleus</location>
    </subcellularLocation>
</comment>
<dbReference type="InterPro" id="IPR033809">
    <property type="entry name" value="USP39"/>
</dbReference>
<dbReference type="Gene3D" id="3.90.70.10">
    <property type="entry name" value="Cysteine proteinases"/>
    <property type="match status" value="1"/>
</dbReference>
<evidence type="ECO:0000256" key="6">
    <source>
        <dbReference type="ARBA" id="ARBA00022833"/>
    </source>
</evidence>
<dbReference type="OMA" id="HESHAYT"/>
<comment type="caution">
    <text evidence="13">The sequence shown here is derived from an EMBL/GenBank/DDBJ whole genome shotgun (WGS) entry which is preliminary data.</text>
</comment>
<dbReference type="InterPro" id="IPR028889">
    <property type="entry name" value="USP"/>
</dbReference>
<dbReference type="PROSITE" id="PS50235">
    <property type="entry name" value="USP_3"/>
    <property type="match status" value="1"/>
</dbReference>
<evidence type="ECO:0000256" key="10">
    <source>
        <dbReference type="SAM" id="MobiDB-lite"/>
    </source>
</evidence>
<dbReference type="GO" id="GO:0005681">
    <property type="term" value="C:spliceosomal complex"/>
    <property type="evidence" value="ECO:0007669"/>
    <property type="project" value="UniProtKB-KW"/>
</dbReference>
<dbReference type="Pfam" id="PF00443">
    <property type="entry name" value="UCH"/>
    <property type="match status" value="1"/>
</dbReference>